<gene>
    <name evidence="1" type="ORF">BDY19DRAFT_1076687</name>
</gene>
<dbReference type="EMBL" id="MU274934">
    <property type="protein sequence ID" value="KAI0085131.1"/>
    <property type="molecule type" value="Genomic_DNA"/>
</dbReference>
<reference evidence="1" key="1">
    <citation type="journal article" date="2021" name="Environ. Microbiol.">
        <title>Gene family expansions and transcriptome signatures uncover fungal adaptations to wood decay.</title>
        <authorList>
            <person name="Hage H."/>
            <person name="Miyauchi S."/>
            <person name="Viragh M."/>
            <person name="Drula E."/>
            <person name="Min B."/>
            <person name="Chaduli D."/>
            <person name="Navarro D."/>
            <person name="Favel A."/>
            <person name="Norest M."/>
            <person name="Lesage-Meessen L."/>
            <person name="Balint B."/>
            <person name="Merenyi Z."/>
            <person name="de Eugenio L."/>
            <person name="Morin E."/>
            <person name="Martinez A.T."/>
            <person name="Baldrian P."/>
            <person name="Stursova M."/>
            <person name="Martinez M.J."/>
            <person name="Novotny C."/>
            <person name="Magnuson J.K."/>
            <person name="Spatafora J.W."/>
            <person name="Maurice S."/>
            <person name="Pangilinan J."/>
            <person name="Andreopoulos W."/>
            <person name="LaButti K."/>
            <person name="Hundley H."/>
            <person name="Na H."/>
            <person name="Kuo A."/>
            <person name="Barry K."/>
            <person name="Lipzen A."/>
            <person name="Henrissat B."/>
            <person name="Riley R."/>
            <person name="Ahrendt S."/>
            <person name="Nagy L.G."/>
            <person name="Grigoriev I.V."/>
            <person name="Martin F."/>
            <person name="Rosso M.N."/>
        </authorList>
    </citation>
    <scope>NUCLEOTIDE SEQUENCE</scope>
    <source>
        <strain evidence="1">CBS 384.51</strain>
    </source>
</reference>
<name>A0ACB8TSV8_9APHY</name>
<evidence type="ECO:0000313" key="2">
    <source>
        <dbReference type="Proteomes" id="UP001055072"/>
    </source>
</evidence>
<proteinExistence type="predicted"/>
<dbReference type="Proteomes" id="UP001055072">
    <property type="component" value="Unassembled WGS sequence"/>
</dbReference>
<sequence length="320" mass="37192">MREYANVRLRARDLPHRMQDYLNTLPPFVNRAQDYKRTIFKAMIRSNTAEIEPCAPEIDIINSVDDEQCPPLEFYYTNYMWHSDSVPTLDASKLKGCGCYPVCLPDSKCSCLKRQQDFYDETMSGFNYSQGRLKYEEYPIFECNALCGCDEDCRNRVVQHGRKHAINIEKTKEKGWGVFAAEHIPAKTFVGIYSGEFITDVEGETRGKIYHLGSRTYLFDIDFWHLKKGKEDWEVKYCVDAFHAGNFTRYLNHSCEPNCLLVPVYINEPDLEKPMLAIFTSKDVYVHQELCFSYFGPPDGEQEEDVSRLLEHGFVISYSK</sequence>
<comment type="caution">
    <text evidence="1">The sequence shown here is derived from an EMBL/GenBank/DDBJ whole genome shotgun (WGS) entry which is preliminary data.</text>
</comment>
<evidence type="ECO:0000313" key="1">
    <source>
        <dbReference type="EMBL" id="KAI0085131.1"/>
    </source>
</evidence>
<organism evidence="1 2">
    <name type="scientific">Irpex rosettiformis</name>
    <dbReference type="NCBI Taxonomy" id="378272"/>
    <lineage>
        <taxon>Eukaryota</taxon>
        <taxon>Fungi</taxon>
        <taxon>Dikarya</taxon>
        <taxon>Basidiomycota</taxon>
        <taxon>Agaricomycotina</taxon>
        <taxon>Agaricomycetes</taxon>
        <taxon>Polyporales</taxon>
        <taxon>Irpicaceae</taxon>
        <taxon>Irpex</taxon>
    </lineage>
</organism>
<protein>
    <submittedName>
        <fullName evidence="1">Uncharacterized protein</fullName>
    </submittedName>
</protein>
<accession>A0ACB8TSV8</accession>
<keyword evidence="2" id="KW-1185">Reference proteome</keyword>